<sequence>MYTLRPLANGLRTDHPVPDPPFVDDSHIPVEDRRAIEAVGRNVGDGMWGREDRDHGGGWRAFTTDPIRHDLAWRVRYHPEHGRSVLIMRDDDAASMHTQWWGDVLLYRTGGYWWDGTTWYHPGQVWDGASERYDRRPVKAARTVTAAELLDDSADPAQGRVLTIANFDTEAPEAPGADRWLDDLALWAARRKERGEEAPLSGCVVRLSAPELAGDQLLGAPDVAKLAGIAASTLRAYNSRGEGAVPPPQATVAGRSMWARPVAEDWAEARRRSSDSVAATVASSGKDTLPVGKADLRERFARTFYSLLWEHPERRKRWVLRHRNEAAVRQVSDELAWEVAAGLKDILPVEGLAATLRHAVLDEFASGLELYRSLHSEDEDPVFFGILHDVARMLDWFIRHHPNHARYVISEIIGDAERRMEIPRQISARSLRTALALDGKLDEKVMREYLDRVLPPSSAP</sequence>
<protein>
    <recommendedName>
        <fullName evidence="3">DNA-binding protein</fullName>
    </recommendedName>
</protein>
<dbReference type="AlphaFoldDB" id="A0A2A2D7X9"/>
<dbReference type="EMBL" id="NSJV01000362">
    <property type="protein sequence ID" value="PAU47479.1"/>
    <property type="molecule type" value="Genomic_DNA"/>
</dbReference>
<evidence type="ECO:0000313" key="1">
    <source>
        <dbReference type="EMBL" id="PAU47479.1"/>
    </source>
</evidence>
<gene>
    <name evidence="1" type="ORF">CK936_18515</name>
</gene>
<reference evidence="1 2" key="1">
    <citation type="submission" date="2017-08" db="EMBL/GenBank/DDBJ databases">
        <title>Genome sequence of Streptomyces albireticuli NRRL B-1670.</title>
        <authorList>
            <person name="Graham D.E."/>
            <person name="Mahan K.M."/>
            <person name="Klingeman D.M."/>
            <person name="Hettich R.L."/>
            <person name="Parry R.J."/>
            <person name="Spain J.C."/>
        </authorList>
    </citation>
    <scope>NUCLEOTIDE SEQUENCE [LARGE SCALE GENOMIC DNA]</scope>
    <source>
        <strain evidence="1 2">NRRL B-1670</strain>
    </source>
</reference>
<evidence type="ECO:0000313" key="2">
    <source>
        <dbReference type="Proteomes" id="UP000218944"/>
    </source>
</evidence>
<proteinExistence type="predicted"/>
<name>A0A2A2D7X9_9ACTN</name>
<comment type="caution">
    <text evidence="1">The sequence shown here is derived from an EMBL/GenBank/DDBJ whole genome shotgun (WGS) entry which is preliminary data.</text>
</comment>
<organism evidence="1 2">
    <name type="scientific">Streptomyces albireticuli</name>
    <dbReference type="NCBI Taxonomy" id="1940"/>
    <lineage>
        <taxon>Bacteria</taxon>
        <taxon>Bacillati</taxon>
        <taxon>Actinomycetota</taxon>
        <taxon>Actinomycetes</taxon>
        <taxon>Kitasatosporales</taxon>
        <taxon>Streptomycetaceae</taxon>
        <taxon>Streptomyces</taxon>
    </lineage>
</organism>
<keyword evidence="2" id="KW-1185">Reference proteome</keyword>
<dbReference type="Proteomes" id="UP000218944">
    <property type="component" value="Unassembled WGS sequence"/>
</dbReference>
<evidence type="ECO:0008006" key="3">
    <source>
        <dbReference type="Google" id="ProtNLM"/>
    </source>
</evidence>
<dbReference type="RefSeq" id="WP_095582078.1">
    <property type="nucleotide sequence ID" value="NZ_JAJQQQ010000030.1"/>
</dbReference>
<accession>A0A2A2D7X9</accession>